<dbReference type="InParanoid" id="A0A084QTX5"/>
<protein>
    <submittedName>
        <fullName evidence="2">Uncharacterized protein</fullName>
    </submittedName>
</protein>
<feature type="compositionally biased region" description="Low complexity" evidence="1">
    <location>
        <begin position="80"/>
        <end position="102"/>
    </location>
</feature>
<feature type="compositionally biased region" description="Polar residues" evidence="1">
    <location>
        <begin position="350"/>
        <end position="368"/>
    </location>
</feature>
<dbReference type="AlphaFoldDB" id="A0A084QTX5"/>
<feature type="compositionally biased region" description="Acidic residues" evidence="1">
    <location>
        <begin position="416"/>
        <end position="429"/>
    </location>
</feature>
<organism evidence="2 3">
    <name type="scientific">Stachybotrys chlorohalonatus (strain IBT 40285)</name>
    <dbReference type="NCBI Taxonomy" id="1283841"/>
    <lineage>
        <taxon>Eukaryota</taxon>
        <taxon>Fungi</taxon>
        <taxon>Dikarya</taxon>
        <taxon>Ascomycota</taxon>
        <taxon>Pezizomycotina</taxon>
        <taxon>Sordariomycetes</taxon>
        <taxon>Hypocreomycetidae</taxon>
        <taxon>Hypocreales</taxon>
        <taxon>Stachybotryaceae</taxon>
        <taxon>Stachybotrys</taxon>
    </lineage>
</organism>
<feature type="compositionally biased region" description="Gly residues" evidence="1">
    <location>
        <begin position="188"/>
        <end position="200"/>
    </location>
</feature>
<reference evidence="2 3" key="1">
    <citation type="journal article" date="2014" name="BMC Genomics">
        <title>Comparative genome sequencing reveals chemotype-specific gene clusters in the toxigenic black mold Stachybotrys.</title>
        <authorList>
            <person name="Semeiks J."/>
            <person name="Borek D."/>
            <person name="Otwinowski Z."/>
            <person name="Grishin N.V."/>
        </authorList>
    </citation>
    <scope>NUCLEOTIDE SEQUENCE [LARGE SCALE GENOMIC DNA]</scope>
    <source>
        <strain evidence="2 3">IBT 40285</strain>
    </source>
</reference>
<name>A0A084QTX5_STAC4</name>
<dbReference type="OrthoDB" id="5418627at2759"/>
<accession>A0A084QTX5</accession>
<evidence type="ECO:0000313" key="3">
    <source>
        <dbReference type="Proteomes" id="UP000028524"/>
    </source>
</evidence>
<proteinExistence type="predicted"/>
<feature type="compositionally biased region" description="Polar residues" evidence="1">
    <location>
        <begin position="291"/>
        <end position="303"/>
    </location>
</feature>
<keyword evidence="3" id="KW-1185">Reference proteome</keyword>
<feature type="region of interest" description="Disordered" evidence="1">
    <location>
        <begin position="170"/>
        <end position="522"/>
    </location>
</feature>
<dbReference type="EMBL" id="KL660192">
    <property type="protein sequence ID" value="KFA67410.1"/>
    <property type="molecule type" value="Genomic_DNA"/>
</dbReference>
<dbReference type="OMA" id="VHTFRHE"/>
<feature type="compositionally biased region" description="Low complexity" evidence="1">
    <location>
        <begin position="399"/>
        <end position="410"/>
    </location>
</feature>
<evidence type="ECO:0000313" key="2">
    <source>
        <dbReference type="EMBL" id="KFA67410.1"/>
    </source>
</evidence>
<gene>
    <name evidence="2" type="ORF">S40285_00230</name>
</gene>
<dbReference type="Proteomes" id="UP000028524">
    <property type="component" value="Unassembled WGS sequence"/>
</dbReference>
<dbReference type="HOGENOM" id="CLU_016024_0_0_1"/>
<feature type="compositionally biased region" description="Polar residues" evidence="1">
    <location>
        <begin position="437"/>
        <end position="453"/>
    </location>
</feature>
<dbReference type="STRING" id="1283841.A0A084QTX5"/>
<sequence length="653" mass="69384">MEARLIESLHHRLSNLEHKVQAYRHDLAADFHQYCNDLLGGVSPDVASNVKHAMITGLSNYPILRPELDFIQAESRGPVTSTTTTTSGLSATPSAAPSLIPTGDASAAFQPLQPPPPSAVFGAVDAAADSPADPHAREKEFQGLFTPSYLPLLDCAPVPPALPSPALSPATSLGVAAPPQAEPQLAGTGTGTGTGTGAGQGHDPAAMDAQRLFGEGHAPIPPFTQPQLPNRPAHVRHSNDDTNSSVYSDRSEHKVRRSALRRSSSPSKTPQSPRRVRFEFMGAEVLPTASPEVSHSLTSQPSSDKPEDDLLAPSPGFNDTDEWDNQPPPRKISSSEALRALSRTPLDESTVWTVVNPSAGQNISTDKIQASKEEHPLSPTDTSVVPLAAPTQTRPRQETTYTLQSTTLSTVPDLPENIDEQDESSDEEFLTMGKSKTPATKTAPPSDSINVTANEEPLFAPVNANDFPLESPPSKDERNLGSEEDDDDELFHFEAGGGGLTAPPKPRQAPAPVKDGPSEDEIDEVVEDGQTKTAQALYGTSPAVPITKPATALGSPSPTAAKFHVGSLGSYKGRPLIMPVVRDPEVHAQAASLGQFNTFVGGLDGRSGMDEGDLNSFRASMVQPSFSGTPRSLTERMMMEEAQLQRSRQDTLP</sequence>
<feature type="region of interest" description="Disordered" evidence="1">
    <location>
        <begin position="77"/>
        <end position="137"/>
    </location>
</feature>
<evidence type="ECO:0000256" key="1">
    <source>
        <dbReference type="SAM" id="MobiDB-lite"/>
    </source>
</evidence>